<sequence length="54" mass="6481">MSHNQLKKDELNVRVLKLKKMLYDGTYHEANADWHDGAHHMLNKVLDVLDEYRF</sequence>
<evidence type="ECO:0000313" key="1">
    <source>
        <dbReference type="EMBL" id="AOV60571.1"/>
    </source>
</evidence>
<dbReference type="EMBL" id="KU686205">
    <property type="protein sequence ID" value="AOV60571.1"/>
    <property type="molecule type" value="Genomic_DNA"/>
</dbReference>
<name>A0A1D8KPG9_9CAUD</name>
<evidence type="ECO:0000313" key="2">
    <source>
        <dbReference type="Proteomes" id="UP000241903"/>
    </source>
</evidence>
<organism evidence="1 2">
    <name type="scientific">Synechococcus phage S-CAM9</name>
    <dbReference type="NCBI Taxonomy" id="1883369"/>
    <lineage>
        <taxon>Viruses</taxon>
        <taxon>Duplodnaviria</taxon>
        <taxon>Heunggongvirae</taxon>
        <taxon>Uroviricota</taxon>
        <taxon>Caudoviricetes</taxon>
        <taxon>Pantevenvirales</taxon>
        <taxon>Kyanoviridae</taxon>
        <taxon>Kanaloavirus</taxon>
        <taxon>Kanaloavirus scam9</taxon>
    </lineage>
</organism>
<accession>A0A1D8KPG9</accession>
<proteinExistence type="predicted"/>
<protein>
    <submittedName>
        <fullName evidence="1">Uncharacterized protein</fullName>
    </submittedName>
</protein>
<dbReference type="Proteomes" id="UP000241903">
    <property type="component" value="Segment"/>
</dbReference>
<reference evidence="1 2" key="1">
    <citation type="journal article" date="2016" name="Virology">
        <title>The genomic content and context of auxiliary metabolic genes in marine cyanomyoviruses.</title>
        <authorList>
            <person name="Crummett L.T."/>
            <person name="Puxty R.J."/>
            <person name="Weihe C."/>
            <person name="Marston M.F."/>
            <person name="Martiny J.B."/>
        </authorList>
    </citation>
    <scope>NUCLEOTIDE SEQUENCE [LARGE SCALE GENOMIC DNA]</scope>
    <source>
        <strain evidence="1">0908SB82</strain>
    </source>
</reference>
<gene>
    <name evidence="1" type="ORF">S820908_196</name>
</gene>